<name>A0ABS5WVS0_9RHOB</name>
<protein>
    <submittedName>
        <fullName evidence="1">Uncharacterized protein</fullName>
    </submittedName>
</protein>
<accession>A0ABS5WVS0</accession>
<keyword evidence="2" id="KW-1185">Reference proteome</keyword>
<organism evidence="1 2">
    <name type="scientific">Falsiruegeria litorea</name>
    <dbReference type="NCBI Taxonomy" id="1280831"/>
    <lineage>
        <taxon>Bacteria</taxon>
        <taxon>Pseudomonadati</taxon>
        <taxon>Pseudomonadota</taxon>
        <taxon>Alphaproteobacteria</taxon>
        <taxon>Rhodobacterales</taxon>
        <taxon>Roseobacteraceae</taxon>
        <taxon>Falsiruegeria</taxon>
    </lineage>
</organism>
<dbReference type="EMBL" id="JAHHDY010000021">
    <property type="protein sequence ID" value="MBT3143240.1"/>
    <property type="molecule type" value="Genomic_DNA"/>
</dbReference>
<evidence type="ECO:0000313" key="2">
    <source>
        <dbReference type="Proteomes" id="UP000763802"/>
    </source>
</evidence>
<sequence>MGKAAGIVSGLSDLKAPLISAFGKDVKPSSISRGKAMEADTVLEGTPRHRFRRALAVLDQLRGLPLVLDKGLLLPEPIGPMPTYTRSGLCIQEFPEKLSAFCLSLRATDKTAFKAAYAKGADEEVNEFTQRIGHTADEDQPDDNGPDGGEWDFGYNRRSVGSLHIDTITVAASDLARRGVLAVYPVGGWWKENRNVDPERCVARFSLVVEIDATEAEADLYAEVQQRVAPQAAIQV</sequence>
<proteinExistence type="predicted"/>
<dbReference type="Proteomes" id="UP000763802">
    <property type="component" value="Unassembled WGS sequence"/>
</dbReference>
<dbReference type="RefSeq" id="WP_215194216.1">
    <property type="nucleotide sequence ID" value="NZ_JAHHDY010000021.1"/>
</dbReference>
<reference evidence="1 2" key="1">
    <citation type="submission" date="2021-05" db="EMBL/GenBank/DDBJ databases">
        <title>Draft genomes of marine bacteria isolated from model chitin particles.</title>
        <authorList>
            <person name="Datta M.S."/>
            <person name="Schwartzman J.A."/>
            <person name="Cordero O."/>
        </authorList>
    </citation>
    <scope>NUCLEOTIDE SEQUENCE [LARGE SCALE GENOMIC DNA]</scope>
    <source>
        <strain evidence="1 2">4E07</strain>
    </source>
</reference>
<comment type="caution">
    <text evidence="1">The sequence shown here is derived from an EMBL/GenBank/DDBJ whole genome shotgun (WGS) entry which is preliminary data.</text>
</comment>
<gene>
    <name evidence="1" type="ORF">KL867_19420</name>
</gene>
<evidence type="ECO:0000313" key="1">
    <source>
        <dbReference type="EMBL" id="MBT3143240.1"/>
    </source>
</evidence>